<dbReference type="Proteomes" id="UP001209878">
    <property type="component" value="Unassembled WGS sequence"/>
</dbReference>
<name>A0AAD9KQR0_RIDPI</name>
<proteinExistence type="predicted"/>
<organism evidence="1 2">
    <name type="scientific">Ridgeia piscesae</name>
    <name type="common">Tubeworm</name>
    <dbReference type="NCBI Taxonomy" id="27915"/>
    <lineage>
        <taxon>Eukaryota</taxon>
        <taxon>Metazoa</taxon>
        <taxon>Spiralia</taxon>
        <taxon>Lophotrochozoa</taxon>
        <taxon>Annelida</taxon>
        <taxon>Polychaeta</taxon>
        <taxon>Sedentaria</taxon>
        <taxon>Canalipalpata</taxon>
        <taxon>Sabellida</taxon>
        <taxon>Siboglinidae</taxon>
        <taxon>Ridgeia</taxon>
    </lineage>
</organism>
<reference evidence="1" key="1">
    <citation type="journal article" date="2023" name="Mol. Biol. Evol.">
        <title>Third-Generation Sequencing Reveals the Adaptive Role of the Epigenome in Three Deep-Sea Polychaetes.</title>
        <authorList>
            <person name="Perez M."/>
            <person name="Aroh O."/>
            <person name="Sun Y."/>
            <person name="Lan Y."/>
            <person name="Juniper S.K."/>
            <person name="Young C.R."/>
            <person name="Angers B."/>
            <person name="Qian P.Y."/>
        </authorList>
    </citation>
    <scope>NUCLEOTIDE SEQUENCE</scope>
    <source>
        <strain evidence="1">R07B-5</strain>
    </source>
</reference>
<keyword evidence="2" id="KW-1185">Reference proteome</keyword>
<gene>
    <name evidence="1" type="ORF">NP493_706g00033</name>
</gene>
<accession>A0AAD9KQR0</accession>
<comment type="caution">
    <text evidence="1">The sequence shown here is derived from an EMBL/GenBank/DDBJ whole genome shotgun (WGS) entry which is preliminary data.</text>
</comment>
<sequence>MGRLIDAYVTAVVDAKQRADMVGFKFVVLSTPPYPDYDRVGPRGLRNNYALAALSRLLQDKLSPYNINFFDEFGVILPQQNNDTRRCGSHYLCRVPGEGIHGYVGITAFRMLMTDVCTD</sequence>
<dbReference type="AlphaFoldDB" id="A0AAD9KQR0"/>
<evidence type="ECO:0000313" key="2">
    <source>
        <dbReference type="Proteomes" id="UP001209878"/>
    </source>
</evidence>
<dbReference type="EMBL" id="JAODUO010000706">
    <property type="protein sequence ID" value="KAK2175801.1"/>
    <property type="molecule type" value="Genomic_DNA"/>
</dbReference>
<protein>
    <submittedName>
        <fullName evidence="1">Uncharacterized protein</fullName>
    </submittedName>
</protein>
<evidence type="ECO:0000313" key="1">
    <source>
        <dbReference type="EMBL" id="KAK2175801.1"/>
    </source>
</evidence>